<gene>
    <name evidence="2" type="ORF">SAMN02982922_1010</name>
</gene>
<evidence type="ECO:0000313" key="3">
    <source>
        <dbReference type="Proteomes" id="UP000193083"/>
    </source>
</evidence>
<dbReference type="EMBL" id="FXBL01000004">
    <property type="protein sequence ID" value="SMH30168.1"/>
    <property type="molecule type" value="Genomic_DNA"/>
</dbReference>
<sequence>MKNYQISAARAMTGWSQTELAERANSSLTTISQAETGNNAVSTKLAAKIEQVFKSEGIFFTERGVEKRDTAIYTIGGDGWWLQVLDDVYQSMIDQKGEILLFCADDRESGEEVVRSWARIRKLGVSVRQLVREDNDYLLGPVNEYRWIPKEFFTNYVTMVYGEKVCICAENNTKAVIFKDRQLARMMTNLFNWNWSHAEQPTSSSATDADRL</sequence>
<dbReference type="AlphaFoldDB" id="A0A1X7N071"/>
<dbReference type="SMART" id="SM00530">
    <property type="entry name" value="HTH_XRE"/>
    <property type="match status" value="1"/>
</dbReference>
<dbReference type="InterPro" id="IPR010982">
    <property type="entry name" value="Lambda_DNA-bd_dom_sf"/>
</dbReference>
<dbReference type="PROSITE" id="PS50943">
    <property type="entry name" value="HTH_CROC1"/>
    <property type="match status" value="1"/>
</dbReference>
<dbReference type="Pfam" id="PF01381">
    <property type="entry name" value="HTH_3"/>
    <property type="match status" value="1"/>
</dbReference>
<dbReference type="InterPro" id="IPR001387">
    <property type="entry name" value="Cro/C1-type_HTH"/>
</dbReference>
<dbReference type="GO" id="GO:0003677">
    <property type="term" value="F:DNA binding"/>
    <property type="evidence" value="ECO:0007669"/>
    <property type="project" value="UniProtKB-KW"/>
</dbReference>
<reference evidence="2 3" key="1">
    <citation type="submission" date="2017-04" db="EMBL/GenBank/DDBJ databases">
        <authorList>
            <person name="Afonso C.L."/>
            <person name="Miller P.J."/>
            <person name="Scott M.A."/>
            <person name="Spackman E."/>
            <person name="Goraichik I."/>
            <person name="Dimitrov K.M."/>
            <person name="Suarez D.L."/>
            <person name="Swayne D.E."/>
        </authorList>
    </citation>
    <scope>NUCLEOTIDE SEQUENCE [LARGE SCALE GENOMIC DNA]</scope>
    <source>
        <strain evidence="2 3">B5P</strain>
    </source>
</reference>
<organism evidence="2 3">
    <name type="scientific">Mesorhizobium australicum</name>
    <dbReference type="NCBI Taxonomy" id="536018"/>
    <lineage>
        <taxon>Bacteria</taxon>
        <taxon>Pseudomonadati</taxon>
        <taxon>Pseudomonadota</taxon>
        <taxon>Alphaproteobacteria</taxon>
        <taxon>Hyphomicrobiales</taxon>
        <taxon>Phyllobacteriaceae</taxon>
        <taxon>Mesorhizobium</taxon>
    </lineage>
</organism>
<dbReference type="CDD" id="cd00093">
    <property type="entry name" value="HTH_XRE"/>
    <property type="match status" value="1"/>
</dbReference>
<feature type="domain" description="HTH cro/C1-type" evidence="1">
    <location>
        <begin position="6"/>
        <end position="60"/>
    </location>
</feature>
<dbReference type="OrthoDB" id="4419620at2"/>
<dbReference type="Proteomes" id="UP000193083">
    <property type="component" value="Unassembled WGS sequence"/>
</dbReference>
<proteinExistence type="predicted"/>
<evidence type="ECO:0000259" key="1">
    <source>
        <dbReference type="PROSITE" id="PS50943"/>
    </source>
</evidence>
<dbReference type="RefSeq" id="WP_085463144.1">
    <property type="nucleotide sequence ID" value="NZ_FXBL01000004.1"/>
</dbReference>
<accession>A0A1X7N071</accession>
<dbReference type="SUPFAM" id="SSF47413">
    <property type="entry name" value="lambda repressor-like DNA-binding domains"/>
    <property type="match status" value="1"/>
</dbReference>
<dbReference type="Gene3D" id="1.10.260.40">
    <property type="entry name" value="lambda repressor-like DNA-binding domains"/>
    <property type="match status" value="1"/>
</dbReference>
<keyword evidence="2" id="KW-0238">DNA-binding</keyword>
<keyword evidence="3" id="KW-1185">Reference proteome</keyword>
<protein>
    <submittedName>
        <fullName evidence="2">DNA-binding transcriptional regulator, XRE-family HTH domain</fullName>
    </submittedName>
</protein>
<evidence type="ECO:0000313" key="2">
    <source>
        <dbReference type="EMBL" id="SMH30168.1"/>
    </source>
</evidence>
<name>A0A1X7N071_9HYPH</name>